<dbReference type="Proteomes" id="UP001595456">
    <property type="component" value="Unassembled WGS sequence"/>
</dbReference>
<proteinExistence type="predicted"/>
<organism evidence="2 3">
    <name type="scientific">Alteraurantiacibacter palmitatis</name>
    <dbReference type="NCBI Taxonomy" id="2054628"/>
    <lineage>
        <taxon>Bacteria</taxon>
        <taxon>Pseudomonadati</taxon>
        <taxon>Pseudomonadota</taxon>
        <taxon>Alphaproteobacteria</taxon>
        <taxon>Sphingomonadales</taxon>
        <taxon>Erythrobacteraceae</taxon>
        <taxon>Alteraurantiacibacter</taxon>
    </lineage>
</organism>
<sequence>MSGEIVRLPTAARRAVKQPSRADHRRAYREANPWPGEFKWPAIRRVEVEAEARLALGQGEPGHAFAVALYAVLDPAQRLAVRQMLAPGAVTAVPHSGPP</sequence>
<name>A0ABV7E8H8_9SPHN</name>
<comment type="caution">
    <text evidence="2">The sequence shown here is derived from an EMBL/GenBank/DDBJ whole genome shotgun (WGS) entry which is preliminary data.</text>
</comment>
<reference evidence="3" key="1">
    <citation type="journal article" date="2019" name="Int. J. Syst. Evol. Microbiol.">
        <title>The Global Catalogue of Microorganisms (GCM) 10K type strain sequencing project: providing services to taxonomists for standard genome sequencing and annotation.</title>
        <authorList>
            <consortium name="The Broad Institute Genomics Platform"/>
            <consortium name="The Broad Institute Genome Sequencing Center for Infectious Disease"/>
            <person name="Wu L."/>
            <person name="Ma J."/>
        </authorList>
    </citation>
    <scope>NUCLEOTIDE SEQUENCE [LARGE SCALE GENOMIC DNA]</scope>
    <source>
        <strain evidence="3">KCTC 52607</strain>
    </source>
</reference>
<evidence type="ECO:0000313" key="2">
    <source>
        <dbReference type="EMBL" id="MFC3098853.1"/>
    </source>
</evidence>
<dbReference type="RefSeq" id="WP_336924660.1">
    <property type="nucleotide sequence ID" value="NZ_JBANRO010000001.1"/>
</dbReference>
<dbReference type="EMBL" id="JBHRST010000022">
    <property type="protein sequence ID" value="MFC3098853.1"/>
    <property type="molecule type" value="Genomic_DNA"/>
</dbReference>
<accession>A0ABV7E8H8</accession>
<keyword evidence="3" id="KW-1185">Reference proteome</keyword>
<protein>
    <submittedName>
        <fullName evidence="2">Uncharacterized protein</fullName>
    </submittedName>
</protein>
<feature type="region of interest" description="Disordered" evidence="1">
    <location>
        <begin position="1"/>
        <end position="30"/>
    </location>
</feature>
<evidence type="ECO:0000256" key="1">
    <source>
        <dbReference type="SAM" id="MobiDB-lite"/>
    </source>
</evidence>
<gene>
    <name evidence="2" type="ORF">ACFODU_13735</name>
</gene>
<evidence type="ECO:0000313" key="3">
    <source>
        <dbReference type="Proteomes" id="UP001595456"/>
    </source>
</evidence>